<dbReference type="GO" id="GO:0030261">
    <property type="term" value="P:chromosome condensation"/>
    <property type="evidence" value="ECO:0007669"/>
    <property type="project" value="UniProtKB-KW"/>
</dbReference>
<evidence type="ECO:0000256" key="3">
    <source>
        <dbReference type="RuleBase" id="RU003939"/>
    </source>
</evidence>
<comment type="similarity">
    <text evidence="3">Belongs to the bacterial histone-like protein family.</text>
</comment>
<dbReference type="InterPro" id="IPR000119">
    <property type="entry name" value="Hist_DNA-bd"/>
</dbReference>
<dbReference type="PANTHER" id="PTHR33175:SF3">
    <property type="entry name" value="DNA-BINDING PROTEIN HU-BETA"/>
    <property type="match status" value="1"/>
</dbReference>
<dbReference type="EMBL" id="JACATZ010000001">
    <property type="protein sequence ID" value="NWJ45713.1"/>
    <property type="molecule type" value="Genomic_DNA"/>
</dbReference>
<dbReference type="GO" id="GO:0003677">
    <property type="term" value="F:DNA binding"/>
    <property type="evidence" value="ECO:0007669"/>
    <property type="project" value="UniProtKB-KW"/>
</dbReference>
<evidence type="ECO:0000313" key="4">
    <source>
        <dbReference type="EMBL" id="NWJ45713.1"/>
    </source>
</evidence>
<dbReference type="GO" id="GO:0005829">
    <property type="term" value="C:cytosol"/>
    <property type="evidence" value="ECO:0007669"/>
    <property type="project" value="TreeGrafter"/>
</dbReference>
<evidence type="ECO:0000313" key="5">
    <source>
        <dbReference type="EMBL" id="WJW67582.1"/>
    </source>
</evidence>
<sequence>MQKTGFIKEVAEAAGVTRKDAEKVVKTALKVIEDNLKKGEKVTLTGFGTFEVRNRSARTVTSIRTKNKTTIPAGKVPGFTAGSVLKAAISGKKVEKKADTKVAVGKK</sequence>
<organism evidence="4 6">
    <name type="scientific">Candidatus Chlorohelix allophototropha</name>
    <dbReference type="NCBI Taxonomy" id="3003348"/>
    <lineage>
        <taxon>Bacteria</taxon>
        <taxon>Bacillati</taxon>
        <taxon>Chloroflexota</taxon>
        <taxon>Chloroflexia</taxon>
        <taxon>Candidatus Chloroheliales</taxon>
        <taxon>Candidatus Chloroheliaceae</taxon>
        <taxon>Candidatus Chlorohelix</taxon>
    </lineage>
</organism>
<evidence type="ECO:0000313" key="6">
    <source>
        <dbReference type="Proteomes" id="UP000521676"/>
    </source>
</evidence>
<proteinExistence type="inferred from homology"/>
<dbReference type="Proteomes" id="UP000521676">
    <property type="component" value="Unassembled WGS sequence"/>
</dbReference>
<dbReference type="Gene3D" id="4.10.520.10">
    <property type="entry name" value="IHF-like DNA-binding proteins"/>
    <property type="match status" value="1"/>
</dbReference>
<dbReference type="RefSeq" id="WP_341469470.1">
    <property type="nucleotide sequence ID" value="NZ_CP128399.1"/>
</dbReference>
<reference evidence="5" key="2">
    <citation type="journal article" date="2024" name="Nature">
        <title>Anoxygenic phototroph of the Chloroflexota uses a type I reaction centre.</title>
        <authorList>
            <person name="Tsuji J.M."/>
            <person name="Shaw N.A."/>
            <person name="Nagashima S."/>
            <person name="Venkiteswaran J.J."/>
            <person name="Schiff S.L."/>
            <person name="Watanabe T."/>
            <person name="Fukui M."/>
            <person name="Hanada S."/>
            <person name="Tank M."/>
            <person name="Neufeld J.D."/>
        </authorList>
    </citation>
    <scope>NUCLEOTIDE SEQUENCE</scope>
    <source>
        <strain evidence="5">L227-S17</strain>
    </source>
</reference>
<keyword evidence="7" id="KW-1185">Reference proteome</keyword>
<dbReference type="Proteomes" id="UP001431572">
    <property type="component" value="Chromosome 1"/>
</dbReference>
<dbReference type="EMBL" id="CP128399">
    <property type="protein sequence ID" value="WJW67582.1"/>
    <property type="molecule type" value="Genomic_DNA"/>
</dbReference>
<evidence type="ECO:0000313" key="7">
    <source>
        <dbReference type="Proteomes" id="UP001431572"/>
    </source>
</evidence>
<dbReference type="SMART" id="SM00411">
    <property type="entry name" value="BHL"/>
    <property type="match status" value="1"/>
</dbReference>
<dbReference type="CDD" id="cd13831">
    <property type="entry name" value="HU"/>
    <property type="match status" value="1"/>
</dbReference>
<name>A0A8T7LXN6_9CHLR</name>
<dbReference type="SUPFAM" id="SSF47729">
    <property type="entry name" value="IHF-like DNA-binding proteins"/>
    <property type="match status" value="1"/>
</dbReference>
<dbReference type="AlphaFoldDB" id="A0A8T7LXN6"/>
<reference evidence="4 6" key="1">
    <citation type="submission" date="2020-06" db="EMBL/GenBank/DDBJ databases">
        <title>Anoxygenic phototrophic Chloroflexota member uses a Type I reaction center.</title>
        <authorList>
            <person name="Tsuji J.M."/>
            <person name="Shaw N.A."/>
            <person name="Nagashima S."/>
            <person name="Venkiteswaran J."/>
            <person name="Schiff S.L."/>
            <person name="Hanada S."/>
            <person name="Tank M."/>
            <person name="Neufeld J.D."/>
        </authorList>
    </citation>
    <scope>NUCLEOTIDE SEQUENCE [LARGE SCALE GENOMIC DNA]</scope>
    <source>
        <strain evidence="4">L227-S17</strain>
    </source>
</reference>
<dbReference type="GO" id="GO:0030527">
    <property type="term" value="F:structural constituent of chromatin"/>
    <property type="evidence" value="ECO:0007669"/>
    <property type="project" value="InterPro"/>
</dbReference>
<evidence type="ECO:0000256" key="2">
    <source>
        <dbReference type="ARBA" id="ARBA00023125"/>
    </source>
</evidence>
<dbReference type="InterPro" id="IPR010992">
    <property type="entry name" value="IHF-like_DNA-bd_dom_sf"/>
</dbReference>
<dbReference type="PRINTS" id="PR01727">
    <property type="entry name" value="DNABINDINGHU"/>
</dbReference>
<protein>
    <submittedName>
        <fullName evidence="4">HU family DNA-binding protein</fullName>
    </submittedName>
</protein>
<gene>
    <name evidence="4" type="ORF">HXX08_07520</name>
    <name evidence="5" type="ORF">OZ401_000849</name>
</gene>
<dbReference type="Pfam" id="PF00216">
    <property type="entry name" value="Bac_DNA_binding"/>
    <property type="match status" value="1"/>
</dbReference>
<accession>A0A8T7LXN6</accession>
<keyword evidence="2 4" id="KW-0238">DNA-binding</keyword>
<dbReference type="PANTHER" id="PTHR33175">
    <property type="entry name" value="DNA-BINDING PROTEIN HU"/>
    <property type="match status" value="1"/>
</dbReference>
<evidence type="ECO:0000256" key="1">
    <source>
        <dbReference type="ARBA" id="ARBA00023067"/>
    </source>
</evidence>
<keyword evidence="1" id="KW-0226">DNA condensation</keyword>